<gene>
    <name evidence="1" type="ORF">UFOVP773_17</name>
</gene>
<evidence type="ECO:0000313" key="1">
    <source>
        <dbReference type="EMBL" id="CAB4160821.1"/>
    </source>
</evidence>
<dbReference type="EMBL" id="LR796702">
    <property type="protein sequence ID" value="CAB4160821.1"/>
    <property type="molecule type" value="Genomic_DNA"/>
</dbReference>
<organism evidence="1">
    <name type="scientific">uncultured Caudovirales phage</name>
    <dbReference type="NCBI Taxonomy" id="2100421"/>
    <lineage>
        <taxon>Viruses</taxon>
        <taxon>Duplodnaviria</taxon>
        <taxon>Heunggongvirae</taxon>
        <taxon>Uroviricota</taxon>
        <taxon>Caudoviricetes</taxon>
        <taxon>Peduoviridae</taxon>
        <taxon>Maltschvirus</taxon>
        <taxon>Maltschvirus maltsch</taxon>
    </lineage>
</organism>
<reference evidence="1" key="1">
    <citation type="submission" date="2020-04" db="EMBL/GenBank/DDBJ databases">
        <authorList>
            <person name="Chiriac C."/>
            <person name="Salcher M."/>
            <person name="Ghai R."/>
            <person name="Kavagutti S V."/>
        </authorList>
    </citation>
    <scope>NUCLEOTIDE SEQUENCE</scope>
</reference>
<protein>
    <submittedName>
        <fullName evidence="1">Uncharacterized protein</fullName>
    </submittedName>
</protein>
<proteinExistence type="predicted"/>
<accession>A0A6J5NU32</accession>
<sequence>MANYFAPEEETVNALPARINPNLAAQGRVARQSTPNYDSVLEYLGLGQPDTIQQALEHLGLSDKPARMNPNLAAQGRRMNLPARQAPGPLSEFARQAVSLDPQPDQGYGTMAAEMALGFVPGVGQAMAARDIERARRDNDPVGMGMAASSFVPFGKLIGGLRKPMSELITYHGTPHRFPPTANNPLGEFDPMKIGTGEGAQAYGHGLYLAENPQTARIYSADRAYVGSAMQGNPSTINFDDPAWLAQKTIDEFGDTSKATSHLKMVQRTAAKQQSPETKTQVQAAIDLLESGNIATKGNLYKVDLPDEQIAKMLDFNKPLKDQNPEIQKALQDLVKTDALGRPTGISVDPNMNGQWAYERLAGIRGAKYAAEAMREANIPGIRYLDQGSRAGGGTSNFVVFDPKHMNIIGRE</sequence>
<name>A0A6J5NU32_9CAUD</name>